<sequence length="172" mass="19823">MSSVHPRTLEAVPKEFRSFYHPSIRRIYLSGVPIDPDEEEAVEKIQKELELESLRASVSQAHEREHATQSQVRSLWNSWTQEKTKNAELQQQLAAAIERERVAKEELRRYEAELRLKRENHSLPSMSSQDPHLGSMFDFQDNDSGYLGVTGAPSYQGFQHWASLASQNNFPK</sequence>
<proteinExistence type="predicted"/>
<evidence type="ECO:0000256" key="1">
    <source>
        <dbReference type="SAM" id="Coils"/>
    </source>
</evidence>
<evidence type="ECO:0000313" key="3">
    <source>
        <dbReference type="Proteomes" id="UP000186601"/>
    </source>
</evidence>
<keyword evidence="3" id="KW-1185">Reference proteome</keyword>
<dbReference type="Proteomes" id="UP000186601">
    <property type="component" value="Unassembled WGS sequence"/>
</dbReference>
<name>A0A2R6NVW2_9APHY</name>
<dbReference type="AlphaFoldDB" id="A0A2R6NVW2"/>
<reference evidence="2 3" key="1">
    <citation type="submission" date="2018-02" db="EMBL/GenBank/DDBJ databases">
        <title>Genome sequence of the basidiomycete white-rot fungus Phlebia centrifuga.</title>
        <authorList>
            <person name="Granchi Z."/>
            <person name="Peng M."/>
            <person name="de Vries R.P."/>
            <person name="Hilden K."/>
            <person name="Makela M.R."/>
            <person name="Grigoriev I."/>
            <person name="Riley R."/>
        </authorList>
    </citation>
    <scope>NUCLEOTIDE SEQUENCE [LARGE SCALE GENOMIC DNA]</scope>
    <source>
        <strain evidence="2 3">FBCC195</strain>
    </source>
</reference>
<evidence type="ECO:0000313" key="2">
    <source>
        <dbReference type="EMBL" id="PSR77734.1"/>
    </source>
</evidence>
<dbReference type="EMBL" id="MLYV02000779">
    <property type="protein sequence ID" value="PSR77734.1"/>
    <property type="molecule type" value="Genomic_DNA"/>
</dbReference>
<feature type="coiled-coil region" evidence="1">
    <location>
        <begin position="86"/>
        <end position="120"/>
    </location>
</feature>
<keyword evidence="1" id="KW-0175">Coiled coil</keyword>
<dbReference type="OrthoDB" id="10681046at2759"/>
<accession>A0A2R6NVW2</accession>
<protein>
    <submittedName>
        <fullName evidence="2">Uncharacterized protein</fullName>
    </submittedName>
</protein>
<comment type="caution">
    <text evidence="2">The sequence shown here is derived from an EMBL/GenBank/DDBJ whole genome shotgun (WGS) entry which is preliminary data.</text>
</comment>
<gene>
    <name evidence="2" type="ORF">PHLCEN_2v7718</name>
</gene>
<organism evidence="2 3">
    <name type="scientific">Hermanssonia centrifuga</name>
    <dbReference type="NCBI Taxonomy" id="98765"/>
    <lineage>
        <taxon>Eukaryota</taxon>
        <taxon>Fungi</taxon>
        <taxon>Dikarya</taxon>
        <taxon>Basidiomycota</taxon>
        <taxon>Agaricomycotina</taxon>
        <taxon>Agaricomycetes</taxon>
        <taxon>Polyporales</taxon>
        <taxon>Meruliaceae</taxon>
        <taxon>Hermanssonia</taxon>
    </lineage>
</organism>